<keyword evidence="3" id="KW-1185">Reference proteome</keyword>
<organism evidence="1 3">
    <name type="scientific">Synechococcus phage S-PM2</name>
    <dbReference type="NCBI Taxonomy" id="238854"/>
    <lineage>
        <taxon>Viruses</taxon>
        <taxon>Duplodnaviria</taxon>
        <taxon>Heunggongvirae</taxon>
        <taxon>Uroviricota</taxon>
        <taxon>Caudoviricetes</taxon>
        <taxon>Pantevenvirales</taxon>
        <taxon>Kyanoviridae</taxon>
        <taxon>Nodensvirus</taxon>
        <taxon>Nodensvirus spm2</taxon>
    </lineage>
</organism>
<dbReference type="Proteomes" id="UP000000994">
    <property type="component" value="Segment"/>
</dbReference>
<reference evidence="1 3" key="2">
    <citation type="journal article" date="2005" name="J. Bacteriol.">
        <title>The genome of S-PM2, a 'photosynthetic' T4-type bacteriophage that infects marine Synechococcus strains.</title>
        <authorList>
            <person name="Mann N.H."/>
            <person name="Clokie M.R."/>
            <person name="Millard A."/>
            <person name="Cook A."/>
            <person name="Wilson W.H."/>
            <person name="Wheatley P.J."/>
            <person name="Letarov A."/>
            <person name="Krisch H.M."/>
        </authorList>
    </citation>
    <scope>NUCLEOTIDE SEQUENCE</scope>
</reference>
<sequence length="464" mass="52691">MSNSKFFKPKKVTLTSVNGEQKNITALVGAFSYYENIYTPFVSANMFITDSGQNLIGTLPIQGGEKVVVRIENVKQEPVEYELFVWKIYNRKFERNMQMYNLALLSEEAMNNEAARVTEKYKAHPEIIVQDILKNVLKTKKNIQTETSKFKMSMFPNGRKAHAVIQSLMSRSVPKSAKFKKGVKSNNTKTFTSDLGGNATESSGTAGYLFFETKDGFVFKSMDLLCSDGTDAFGGDPPVATYISRPAVGAPSEQAFNTIEDYSFTDEIDIVEKLNNGIFSTHMCYFDLSTGKYEEYKYDMSKTFDNMSHLGSQDDLAKYQRQLGEKPSRIMTILLDHELWYNDEGIANPEEEGDAEFPDYAKYYTAQSIGRRYLMENQRVEITIPGNSDLMVGQKIKIMIPNMAAESIRKKQPYDEENSGTYLISQLSHNYQFQKESGEPEFTTRLALIRDTYGIKEYDSKVAT</sequence>
<dbReference type="EMBL" id="LN828717">
    <property type="protein sequence ID" value="CFW42436.1"/>
    <property type="molecule type" value="Genomic_DNA"/>
</dbReference>
<accession>Q5GQC8</accession>
<reference evidence="1 3" key="1">
    <citation type="journal article" date="2004" name="Proc. Natl. Acad. Sci. U.S.A.">
        <title>Genetic organization of the psbAD region in phages infecting marine Synechococcus strains.</title>
        <authorList>
            <person name="Millard A."/>
            <person name="Clokie M.R."/>
            <person name="Shub D.A."/>
            <person name="Mann N.H."/>
        </authorList>
    </citation>
    <scope>NUCLEOTIDE SEQUENCE [LARGE SCALE GENOMIC DNA]</scope>
</reference>
<evidence type="ECO:0000313" key="2">
    <source>
        <dbReference type="EMBL" id="CFW42436.1"/>
    </source>
</evidence>
<gene>
    <name evidence="2" type="ORF">S-PM2d209</name>
    <name evidence="1" type="ORF">S-PM2p209</name>
</gene>
<dbReference type="OrthoDB" id="13640at10239"/>
<reference evidence="2 4" key="3">
    <citation type="journal article" date="2015" name="PLoS ONE">
        <title>Spontaneous Deletion of an "ORFanage" Region Facilitates Host Adaptation in a "Photosynthetic" Cyanophage.</title>
        <authorList>
            <person name="Puxty R.J."/>
            <person name="Perez-Sepulveda B."/>
            <person name="Rihtman B."/>
            <person name="Evans D.J."/>
            <person name="Millard A.D."/>
            <person name="Scanlan D.J."/>
        </authorList>
    </citation>
    <scope>NUCLEOTIDE SEQUENCE [LARGE SCALE GENOMIC DNA]</scope>
</reference>
<evidence type="ECO:0000313" key="3">
    <source>
        <dbReference type="Proteomes" id="UP000000994"/>
    </source>
</evidence>
<dbReference type="EMBL" id="AJ630128">
    <property type="protein sequence ID" value="CAF34274.1"/>
    <property type="molecule type" value="Genomic_DNA"/>
</dbReference>
<protein>
    <submittedName>
        <fullName evidence="1">Hypothetical-Protein / belonging to T4-LIKE GC: 15</fullName>
    </submittedName>
</protein>
<evidence type="ECO:0000313" key="1">
    <source>
        <dbReference type="EMBL" id="CAF34274.1"/>
    </source>
</evidence>
<proteinExistence type="predicted"/>
<organismHost>
    <name type="scientific">Synechococcus</name>
    <dbReference type="NCBI Taxonomy" id="1129"/>
</organismHost>
<name>Q5GQC8_BPSYP</name>
<evidence type="ECO:0000313" key="4">
    <source>
        <dbReference type="Proteomes" id="UP000246186"/>
    </source>
</evidence>
<reference evidence="2" key="4">
    <citation type="submission" date="2015-02" db="EMBL/GenBank/DDBJ databases">
        <authorList>
            <person name="Chooi Y.-H."/>
        </authorList>
    </citation>
    <scope>NUCLEOTIDE SEQUENCE</scope>
</reference>
<dbReference type="RefSeq" id="YP_195244.1">
    <property type="nucleotide sequence ID" value="NC_006820.1"/>
</dbReference>
<dbReference type="Proteomes" id="UP000246186">
    <property type="component" value="Genome"/>
</dbReference>
<dbReference type="KEGG" id="vg:3260330"/>